<proteinExistence type="predicted"/>
<dbReference type="InterPro" id="IPR022048">
    <property type="entry name" value="Envelope_fusion-like"/>
</dbReference>
<accession>A0A2J7PDU3</accession>
<feature type="chain" id="PRO_5014354885" evidence="1">
    <location>
        <begin position="22"/>
        <end position="427"/>
    </location>
</feature>
<protein>
    <submittedName>
        <fullName evidence="2">Uncharacterized protein</fullName>
    </submittedName>
</protein>
<reference evidence="2 3" key="1">
    <citation type="submission" date="2017-12" db="EMBL/GenBank/DDBJ databases">
        <title>Hemimetabolous genomes reveal molecular basis of termite eusociality.</title>
        <authorList>
            <person name="Harrison M.C."/>
            <person name="Jongepier E."/>
            <person name="Robertson H.M."/>
            <person name="Arning N."/>
            <person name="Bitard-Feildel T."/>
            <person name="Chao H."/>
            <person name="Childers C.P."/>
            <person name="Dinh H."/>
            <person name="Doddapaneni H."/>
            <person name="Dugan S."/>
            <person name="Gowin J."/>
            <person name="Greiner C."/>
            <person name="Han Y."/>
            <person name="Hu H."/>
            <person name="Hughes D.S.T."/>
            <person name="Huylmans A.-K."/>
            <person name="Kemena C."/>
            <person name="Kremer L.P.M."/>
            <person name="Lee S.L."/>
            <person name="Lopez-Ezquerra A."/>
            <person name="Mallet L."/>
            <person name="Monroy-Kuhn J.M."/>
            <person name="Moser A."/>
            <person name="Murali S.C."/>
            <person name="Muzny D.M."/>
            <person name="Otani S."/>
            <person name="Piulachs M.-D."/>
            <person name="Poelchau M."/>
            <person name="Qu J."/>
            <person name="Schaub F."/>
            <person name="Wada-Katsumata A."/>
            <person name="Worley K.C."/>
            <person name="Xie Q."/>
            <person name="Ylla G."/>
            <person name="Poulsen M."/>
            <person name="Gibbs R.A."/>
            <person name="Schal C."/>
            <person name="Richards S."/>
            <person name="Belles X."/>
            <person name="Korb J."/>
            <person name="Bornberg-Bauer E."/>
        </authorList>
    </citation>
    <scope>NUCLEOTIDE SEQUENCE [LARGE SCALE GENOMIC DNA]</scope>
    <source>
        <tissue evidence="2">Whole body</tissue>
    </source>
</reference>
<name>A0A2J7PDU3_9NEOP</name>
<dbReference type="EMBL" id="NEVH01026154">
    <property type="protein sequence ID" value="PNF14492.1"/>
    <property type="molecule type" value="Genomic_DNA"/>
</dbReference>
<gene>
    <name evidence="2" type="ORF">B7P43_G16346</name>
</gene>
<evidence type="ECO:0000313" key="2">
    <source>
        <dbReference type="EMBL" id="PNF14492.1"/>
    </source>
</evidence>
<dbReference type="Pfam" id="PF12259">
    <property type="entry name" value="Baculo_F"/>
    <property type="match status" value="2"/>
</dbReference>
<dbReference type="OrthoDB" id="6624493at2759"/>
<dbReference type="Proteomes" id="UP000235965">
    <property type="component" value="Unassembled WGS sequence"/>
</dbReference>
<feature type="signal peptide" evidence="1">
    <location>
        <begin position="1"/>
        <end position="21"/>
    </location>
</feature>
<evidence type="ECO:0000313" key="3">
    <source>
        <dbReference type="Proteomes" id="UP000235965"/>
    </source>
</evidence>
<sequence length="427" mass="49680">MKLLRLWILSNVIILWRHVQTQETEPLTSEAGIYFDEEGIISFYPTTWKVVSYLDLQSTRDLWGNVKDHYKQVIQYCQILEKTKWYHYTDCNSFEQYFSSKVKYIDKMEGIVVEYLTPEPQNRRKRGVLDIVGEISKILFGTLTQSDAREYNRHISQLEKEQKDFLHISSEQMTIIKSAIQSIDLTVQRVDKNEKLLKDTILRMNEQVVNASNLLQAEIEQVTTANVQIKMVERGLTECQHGFEILVDALVHVEQGTFQPQFVSAERIRAVLTSQQLPSGLDYPDFPFPELQRIVVPHVYAHGPFLVYVLDIPLLSSITFYLYKILPYPFPRQDAFVFVYPLKEYIFVNSLKSQFGKMSTNELAGCFQPNALHKVCKADVPIFSYIPDVDCEMTLIHPTSNKIPESCEVRVVKLLKTYWIPLRMSNQ</sequence>
<dbReference type="InParanoid" id="A0A2J7PDU3"/>
<evidence type="ECO:0000256" key="1">
    <source>
        <dbReference type="SAM" id="SignalP"/>
    </source>
</evidence>
<dbReference type="AlphaFoldDB" id="A0A2J7PDU3"/>
<organism evidence="2 3">
    <name type="scientific">Cryptotermes secundus</name>
    <dbReference type="NCBI Taxonomy" id="105785"/>
    <lineage>
        <taxon>Eukaryota</taxon>
        <taxon>Metazoa</taxon>
        <taxon>Ecdysozoa</taxon>
        <taxon>Arthropoda</taxon>
        <taxon>Hexapoda</taxon>
        <taxon>Insecta</taxon>
        <taxon>Pterygota</taxon>
        <taxon>Neoptera</taxon>
        <taxon>Polyneoptera</taxon>
        <taxon>Dictyoptera</taxon>
        <taxon>Blattodea</taxon>
        <taxon>Blattoidea</taxon>
        <taxon>Termitoidae</taxon>
        <taxon>Kalotermitidae</taxon>
        <taxon>Cryptotermitinae</taxon>
        <taxon>Cryptotermes</taxon>
    </lineage>
</organism>
<keyword evidence="1" id="KW-0732">Signal</keyword>
<comment type="caution">
    <text evidence="2">The sequence shown here is derived from an EMBL/GenBank/DDBJ whole genome shotgun (WGS) entry which is preliminary data.</text>
</comment>
<keyword evidence="3" id="KW-1185">Reference proteome</keyword>